<accession>A0ACC6RLI8</accession>
<dbReference type="EMBL" id="JAYMRU010000015">
    <property type="protein sequence ID" value="MEM5402565.1"/>
    <property type="molecule type" value="Genomic_DNA"/>
</dbReference>
<gene>
    <name evidence="1" type="ORF">VSR83_21085</name>
</gene>
<keyword evidence="2" id="KW-1185">Reference proteome</keyword>
<evidence type="ECO:0000313" key="2">
    <source>
        <dbReference type="Proteomes" id="UP001392318"/>
    </source>
</evidence>
<comment type="caution">
    <text evidence="1">The sequence shown here is derived from an EMBL/GenBank/DDBJ whole genome shotgun (WGS) entry which is preliminary data.</text>
</comment>
<reference evidence="1" key="1">
    <citation type="submission" date="2024-01" db="EMBL/GenBank/DDBJ databases">
        <title>The diversity of rhizobia nodulating Mimosa spp. in eleven states of Brazil covering several biomes is determined by host plant, location, and edaphic factors.</title>
        <authorList>
            <person name="Rouws L."/>
            <person name="Barauna A."/>
            <person name="Beukes C."/>
            <person name="De Faria S.M."/>
            <person name="Gross E."/>
            <person name="Dos Reis Junior F.B."/>
            <person name="Simon M."/>
            <person name="Maluk M."/>
            <person name="Odee D.W."/>
            <person name="Kenicer G."/>
            <person name="Young J.P.W."/>
            <person name="Reis V.M."/>
            <person name="Zilli J."/>
            <person name="James E.K."/>
        </authorList>
    </citation>
    <scope>NUCLEOTIDE SEQUENCE</scope>
    <source>
        <strain evidence="1">JPY452</strain>
    </source>
</reference>
<name>A0ACC6RLI8_9BURK</name>
<evidence type="ECO:0000313" key="1">
    <source>
        <dbReference type="EMBL" id="MEM5402565.1"/>
    </source>
</evidence>
<dbReference type="Proteomes" id="UP001392318">
    <property type="component" value="Unassembled WGS sequence"/>
</dbReference>
<sequence>MRAPFARLNPRLRQTPYFDVPSHQNLNDKLNCALQGHRGTAGAGNGAAQHAEMISSI</sequence>
<organism evidence="1 2">
    <name type="scientific">Paraburkholderia unamae</name>
    <dbReference type="NCBI Taxonomy" id="219649"/>
    <lineage>
        <taxon>Bacteria</taxon>
        <taxon>Pseudomonadati</taxon>
        <taxon>Pseudomonadota</taxon>
        <taxon>Betaproteobacteria</taxon>
        <taxon>Burkholderiales</taxon>
        <taxon>Burkholderiaceae</taxon>
        <taxon>Paraburkholderia</taxon>
    </lineage>
</organism>
<protein>
    <submittedName>
        <fullName evidence="1">Uncharacterized protein</fullName>
    </submittedName>
</protein>
<proteinExistence type="predicted"/>